<dbReference type="InterPro" id="IPR037294">
    <property type="entry name" value="ABC_BtuC-like"/>
</dbReference>
<feature type="transmembrane region" description="Helical" evidence="7">
    <location>
        <begin position="27"/>
        <end position="45"/>
    </location>
</feature>
<evidence type="ECO:0000256" key="6">
    <source>
        <dbReference type="RuleBase" id="RU003943"/>
    </source>
</evidence>
<evidence type="ECO:0000256" key="7">
    <source>
        <dbReference type="SAM" id="Phobius"/>
    </source>
</evidence>
<feature type="transmembrane region" description="Helical" evidence="7">
    <location>
        <begin position="77"/>
        <end position="94"/>
    </location>
</feature>
<accession>S0FM45</accession>
<dbReference type="PANTHER" id="PTHR30477">
    <property type="entry name" value="ABC-TRANSPORTER METAL-BINDING PROTEIN"/>
    <property type="match status" value="1"/>
</dbReference>
<evidence type="ECO:0000313" key="8">
    <source>
        <dbReference type="EMBL" id="EMS71366.1"/>
    </source>
</evidence>
<dbReference type="EMBL" id="AORV01000038">
    <property type="protein sequence ID" value="EMS71366.1"/>
    <property type="molecule type" value="Genomic_DNA"/>
</dbReference>
<dbReference type="GO" id="GO:0010043">
    <property type="term" value="P:response to zinc ion"/>
    <property type="evidence" value="ECO:0007669"/>
    <property type="project" value="TreeGrafter"/>
</dbReference>
<feature type="transmembrane region" description="Helical" evidence="7">
    <location>
        <begin position="52"/>
        <end position="71"/>
    </location>
</feature>
<comment type="similarity">
    <text evidence="2 6">Belongs to the ABC-3 integral membrane protein family.</text>
</comment>
<gene>
    <name evidence="8" type="ORF">CTER_2735</name>
</gene>
<evidence type="ECO:0000256" key="1">
    <source>
        <dbReference type="ARBA" id="ARBA00004141"/>
    </source>
</evidence>
<feature type="transmembrane region" description="Helical" evidence="7">
    <location>
        <begin position="146"/>
        <end position="167"/>
    </location>
</feature>
<feature type="transmembrane region" description="Helical" evidence="7">
    <location>
        <begin position="232"/>
        <end position="251"/>
    </location>
</feature>
<dbReference type="InterPro" id="IPR001626">
    <property type="entry name" value="ABC_TroCD"/>
</dbReference>
<comment type="subcellular location">
    <subcellularLocation>
        <location evidence="6">Cell membrane</location>
        <topology evidence="6">Multi-pass membrane protein</topology>
    </subcellularLocation>
    <subcellularLocation>
        <location evidence="1">Membrane</location>
        <topology evidence="1">Multi-pass membrane protein</topology>
    </subcellularLocation>
</comment>
<dbReference type="STRING" id="1195236.CTER_2735"/>
<keyword evidence="4 7" id="KW-1133">Transmembrane helix</keyword>
<keyword evidence="3 6" id="KW-0812">Transmembrane</keyword>
<dbReference type="Pfam" id="PF00950">
    <property type="entry name" value="ABC-3"/>
    <property type="match status" value="1"/>
</dbReference>
<proteinExistence type="inferred from homology"/>
<keyword evidence="5 7" id="KW-0472">Membrane</keyword>
<dbReference type="SUPFAM" id="SSF81345">
    <property type="entry name" value="ABC transporter involved in vitamin B12 uptake, BtuC"/>
    <property type="match status" value="1"/>
</dbReference>
<evidence type="ECO:0000256" key="2">
    <source>
        <dbReference type="ARBA" id="ARBA00008034"/>
    </source>
</evidence>
<feature type="transmembrane region" description="Helical" evidence="7">
    <location>
        <begin position="179"/>
        <end position="197"/>
    </location>
</feature>
<dbReference type="Gene3D" id="1.10.3470.10">
    <property type="entry name" value="ABC transporter involved in vitamin B12 uptake, BtuC"/>
    <property type="match status" value="1"/>
</dbReference>
<feature type="transmembrane region" description="Helical" evidence="7">
    <location>
        <begin position="203"/>
        <end position="220"/>
    </location>
</feature>
<keyword evidence="6" id="KW-0813">Transport</keyword>
<dbReference type="PANTHER" id="PTHR30477:SF18">
    <property type="entry name" value="METAL TRANSPORT SYSTEM MEMBRANE PROTEIN CT_417-RELATED"/>
    <property type="match status" value="1"/>
</dbReference>
<evidence type="ECO:0000256" key="4">
    <source>
        <dbReference type="ARBA" id="ARBA00022989"/>
    </source>
</evidence>
<organism evidence="8 9">
    <name type="scientific">Ruminiclostridium cellobioparum subsp. termitidis CT1112</name>
    <dbReference type="NCBI Taxonomy" id="1195236"/>
    <lineage>
        <taxon>Bacteria</taxon>
        <taxon>Bacillati</taxon>
        <taxon>Bacillota</taxon>
        <taxon>Clostridia</taxon>
        <taxon>Eubacteriales</taxon>
        <taxon>Oscillospiraceae</taxon>
        <taxon>Ruminiclostridium</taxon>
    </lineage>
</organism>
<evidence type="ECO:0000256" key="3">
    <source>
        <dbReference type="ARBA" id="ARBA00022692"/>
    </source>
</evidence>
<dbReference type="GO" id="GO:0055085">
    <property type="term" value="P:transmembrane transport"/>
    <property type="evidence" value="ECO:0007669"/>
    <property type="project" value="InterPro"/>
</dbReference>
<feature type="transmembrane region" description="Helical" evidence="7">
    <location>
        <begin position="257"/>
        <end position="274"/>
    </location>
</feature>
<dbReference type="eggNOG" id="COG1108">
    <property type="taxonomic scope" value="Bacteria"/>
</dbReference>
<name>S0FM45_RUMCE</name>
<feature type="transmembrane region" description="Helical" evidence="7">
    <location>
        <begin position="106"/>
        <end position="126"/>
    </location>
</feature>
<comment type="caution">
    <text evidence="8">The sequence shown here is derived from an EMBL/GenBank/DDBJ whole genome shotgun (WGS) entry which is preliminary data.</text>
</comment>
<protein>
    <submittedName>
        <fullName evidence="8">Mn2+/Zn2+ ABC transporter permease</fullName>
    </submittedName>
</protein>
<evidence type="ECO:0000313" key="9">
    <source>
        <dbReference type="Proteomes" id="UP000014155"/>
    </source>
</evidence>
<keyword evidence="9" id="KW-1185">Reference proteome</keyword>
<dbReference type="RefSeq" id="WP_004626427.1">
    <property type="nucleotide sequence ID" value="NZ_AORV01000038.1"/>
</dbReference>
<sequence length="279" mass="29835">MSLSQIYSLLNTILPFEWLGYDFMKNAFLAVLLITPIFGILGTVIVNNRMAFFSDALGHGAFTGIAIGSVIGIIQPIWSAVVFSVAFSVLITLIKNKTKTSTDTVIGVFSSAAIALGVVLVTSGSISYNSYLVGDLLSISPLEVGILLILAVVIVVLWILFYNKVLLVSVNISLARSRGINTMAVELAFTAIIAVTVTLVIQWIGLLIINSLLVLPAAAARNVSTNARQYNVLTILISIVSGLIGLILSYYMDTATGATIVIVSAIIYFITLGLRKRFA</sequence>
<evidence type="ECO:0000256" key="5">
    <source>
        <dbReference type="ARBA" id="ARBA00023136"/>
    </source>
</evidence>
<dbReference type="AlphaFoldDB" id="S0FM45"/>
<dbReference type="PATRIC" id="fig|1195236.3.peg.3056"/>
<dbReference type="GO" id="GO:0043190">
    <property type="term" value="C:ATP-binding cassette (ABC) transporter complex"/>
    <property type="evidence" value="ECO:0007669"/>
    <property type="project" value="InterPro"/>
</dbReference>
<dbReference type="Proteomes" id="UP000014155">
    <property type="component" value="Unassembled WGS sequence"/>
</dbReference>
<reference evidence="8 9" key="1">
    <citation type="journal article" date="2013" name="Genome Announc.">
        <title>Draft Genome Sequence of the Cellulolytic, Mesophilic, Anaerobic Bacterium Clostridium termitidis Strain CT1112 (DSM 5398).</title>
        <authorList>
            <person name="Lal S."/>
            <person name="Ramachandran U."/>
            <person name="Zhang X."/>
            <person name="Munir R."/>
            <person name="Sparling R."/>
            <person name="Levin D.B."/>
        </authorList>
    </citation>
    <scope>NUCLEOTIDE SEQUENCE [LARGE SCALE GENOMIC DNA]</scope>
    <source>
        <strain evidence="8 9">CT1112</strain>
    </source>
</reference>